<dbReference type="SUPFAM" id="SSF53213">
    <property type="entry name" value="LigB-like"/>
    <property type="match status" value="1"/>
</dbReference>
<keyword evidence="2" id="KW-0223">Dioxygenase</keyword>
<sequence>MTLAVAAMSHAPSFGNVDPGGTVFAEINEAIGEVRSFVEDFAPDVTIALGPDHFNGVMYEMMPPFCVGAQATGVGDWGTAAGPLPVDTEAARELHRLILEDGIDIARSERLQVDHGVLQPLEFVYGHGFTNPFVPIFVNSVGLPLTPMDRVRKFGEAVGRAARKLDRKVLIFASGGLSHNPPIPVFDGAPEEVQERLIHSEMTPEQREVRESTMLANIRKFAEGKAATQPLNAEWDNTVLAALRSGDLSVVDGWTNEWFQAEGGSGAHEVRTWIAAFSALATAGSYSFAVDRYWPVETWGAGFGVVAARTDSAA</sequence>
<keyword evidence="2" id="KW-0560">Oxidoreductase</keyword>
<evidence type="ECO:0000313" key="2">
    <source>
        <dbReference type="EMBL" id="CEA09282.1"/>
    </source>
</evidence>
<evidence type="ECO:0000259" key="1">
    <source>
        <dbReference type="Pfam" id="PF02900"/>
    </source>
</evidence>
<proteinExistence type="predicted"/>
<protein>
    <submittedName>
        <fullName evidence="2">2,3-dihydroxyphenylpropionate/2, 3-dihydroxicinnamic acid 1,2-dioxygenase</fullName>
    </submittedName>
</protein>
<dbReference type="GO" id="GO:0016702">
    <property type="term" value="F:oxidoreductase activity, acting on single donors with incorporation of molecular oxygen, incorporation of two atoms of oxygen"/>
    <property type="evidence" value="ECO:0007669"/>
    <property type="project" value="UniProtKB-ARBA"/>
</dbReference>
<dbReference type="AlphaFoldDB" id="A0A078MUZ7"/>
<accession>A0A078MUZ7</accession>
<dbReference type="Pfam" id="PF02900">
    <property type="entry name" value="LigB"/>
    <property type="match status" value="1"/>
</dbReference>
<dbReference type="GO" id="GO:0008198">
    <property type="term" value="F:ferrous iron binding"/>
    <property type="evidence" value="ECO:0007669"/>
    <property type="project" value="InterPro"/>
</dbReference>
<dbReference type="PATRIC" id="fig|1461584.3.peg.2623"/>
<gene>
    <name evidence="2" type="primary">mhpB</name>
    <name evidence="2" type="ORF">BN1051_02650</name>
</gene>
<organism evidence="2">
    <name type="scientific">Arthrobacter saudimassiliensis</name>
    <dbReference type="NCBI Taxonomy" id="1461584"/>
    <lineage>
        <taxon>Bacteria</taxon>
        <taxon>Bacillati</taxon>
        <taxon>Actinomycetota</taxon>
        <taxon>Actinomycetes</taxon>
        <taxon>Micrococcales</taxon>
        <taxon>Micrococcaceae</taxon>
        <taxon>Arthrobacter</taxon>
    </lineage>
</organism>
<dbReference type="EMBL" id="LN483072">
    <property type="protein sequence ID" value="CEA09282.1"/>
    <property type="molecule type" value="Genomic_DNA"/>
</dbReference>
<reference evidence="2" key="1">
    <citation type="submission" date="2014-07" db="EMBL/GenBank/DDBJ databases">
        <authorList>
            <person name="Urmite Genomes Urmite Genomes"/>
        </authorList>
    </citation>
    <scope>NUCLEOTIDE SEQUENCE</scope>
    <source>
        <strain evidence="2">11W110_air</strain>
    </source>
</reference>
<name>A0A078MUZ7_9MICC</name>
<dbReference type="InterPro" id="IPR004183">
    <property type="entry name" value="Xdiol_dOase_suB"/>
</dbReference>
<feature type="domain" description="Extradiol ring-cleavage dioxygenase class III enzyme subunit B" evidence="1">
    <location>
        <begin position="6"/>
        <end position="283"/>
    </location>
</feature>
<dbReference type="Gene3D" id="3.40.830.10">
    <property type="entry name" value="LigB-like"/>
    <property type="match status" value="1"/>
</dbReference>
<dbReference type="NCBIfam" id="NF009910">
    <property type="entry name" value="PRK13370.1-4"/>
    <property type="match status" value="1"/>
</dbReference>